<feature type="domain" description="Carbohydrate kinase PfkB" evidence="3">
    <location>
        <begin position="12"/>
        <end position="296"/>
    </location>
</feature>
<keyword evidence="1 4" id="KW-0808">Transferase</keyword>
<reference evidence="4" key="1">
    <citation type="submission" date="2018-06" db="EMBL/GenBank/DDBJ databases">
        <authorList>
            <person name="Zhirakovskaya E."/>
        </authorList>
    </citation>
    <scope>NUCLEOTIDE SEQUENCE</scope>
</reference>
<feature type="non-terminal residue" evidence="4">
    <location>
        <position position="296"/>
    </location>
</feature>
<dbReference type="Pfam" id="PF00294">
    <property type="entry name" value="PfkB"/>
    <property type="match status" value="1"/>
</dbReference>
<evidence type="ECO:0000256" key="2">
    <source>
        <dbReference type="ARBA" id="ARBA00022777"/>
    </source>
</evidence>
<dbReference type="PROSITE" id="PS00583">
    <property type="entry name" value="PFKB_KINASES_1"/>
    <property type="match status" value="1"/>
</dbReference>
<evidence type="ECO:0000259" key="3">
    <source>
        <dbReference type="Pfam" id="PF00294"/>
    </source>
</evidence>
<protein>
    <submittedName>
        <fullName evidence="4">ADP-heptose synthase / D-glycero-beta-D-manno-heptose 7-phosphate kinase</fullName>
        <ecNumber evidence="4">2.7.-.-</ecNumber>
    </submittedName>
</protein>
<evidence type="ECO:0000256" key="1">
    <source>
        <dbReference type="ARBA" id="ARBA00022679"/>
    </source>
</evidence>
<dbReference type="GO" id="GO:0016773">
    <property type="term" value="F:phosphotransferase activity, alcohol group as acceptor"/>
    <property type="evidence" value="ECO:0007669"/>
    <property type="project" value="InterPro"/>
</dbReference>
<dbReference type="InterPro" id="IPR029056">
    <property type="entry name" value="Ribokinase-like"/>
</dbReference>
<dbReference type="CDD" id="cd01172">
    <property type="entry name" value="RfaE_like"/>
    <property type="match status" value="1"/>
</dbReference>
<gene>
    <name evidence="4" type="ORF">MNBD_GAMMA19-828</name>
</gene>
<keyword evidence="2 4" id="KW-0418">Kinase</keyword>
<dbReference type="InterPro" id="IPR002173">
    <property type="entry name" value="Carboh/pur_kinase_PfkB_CS"/>
</dbReference>
<dbReference type="InterPro" id="IPR011913">
    <property type="entry name" value="RfaE_dom_I"/>
</dbReference>
<proteinExistence type="predicted"/>
<dbReference type="SUPFAM" id="SSF53613">
    <property type="entry name" value="Ribokinase-like"/>
    <property type="match status" value="1"/>
</dbReference>
<evidence type="ECO:0000313" key="4">
    <source>
        <dbReference type="EMBL" id="VAX01977.1"/>
    </source>
</evidence>
<dbReference type="FunFam" id="3.40.1190.20:FF:000002">
    <property type="entry name" value="Bifunctional protein HldE"/>
    <property type="match status" value="1"/>
</dbReference>
<dbReference type="InterPro" id="IPR011611">
    <property type="entry name" value="PfkB_dom"/>
</dbReference>
<dbReference type="GO" id="GO:0005829">
    <property type="term" value="C:cytosol"/>
    <property type="evidence" value="ECO:0007669"/>
    <property type="project" value="TreeGrafter"/>
</dbReference>
<dbReference type="AlphaFoldDB" id="A0A3B1BAC0"/>
<dbReference type="EMBL" id="UOFV01000282">
    <property type="protein sequence ID" value="VAX01977.1"/>
    <property type="molecule type" value="Genomic_DNA"/>
</dbReference>
<organism evidence="4">
    <name type="scientific">hydrothermal vent metagenome</name>
    <dbReference type="NCBI Taxonomy" id="652676"/>
    <lineage>
        <taxon>unclassified sequences</taxon>
        <taxon>metagenomes</taxon>
        <taxon>ecological metagenomes</taxon>
    </lineage>
</organism>
<dbReference type="GO" id="GO:0033785">
    <property type="term" value="F:heptose 7-phosphate kinase activity"/>
    <property type="evidence" value="ECO:0007669"/>
    <property type="project" value="TreeGrafter"/>
</dbReference>
<name>A0A3B1BAC0_9ZZZZ</name>
<dbReference type="PANTHER" id="PTHR46969">
    <property type="entry name" value="BIFUNCTIONAL PROTEIN HLDE"/>
    <property type="match status" value="1"/>
</dbReference>
<dbReference type="Gene3D" id="3.40.1190.20">
    <property type="match status" value="1"/>
</dbReference>
<dbReference type="PANTHER" id="PTHR46969:SF1">
    <property type="entry name" value="BIFUNCTIONAL PROTEIN HLDE"/>
    <property type="match status" value="1"/>
</dbReference>
<dbReference type="NCBIfam" id="TIGR02198">
    <property type="entry name" value="rfaE_dom_I"/>
    <property type="match status" value="1"/>
</dbReference>
<sequence>MTTKNLPDTSRAKLLVVGDIMLDRYWSGGTSRISPEAPVPVVKVEGCEERVGGAANVALNIAALGAQVSLGGIVGEDEAAQTLDKLLTSSDIRSQLLRRNDCTTITKLRVMSRHQQLLRLDFEDHSQASGAGELAEKTAANFDDIDVLVLSDYNKGSLNAVHEIIRAARKVGLPVLVDPKGSDFAKYKGATLLTPNLGEFEAVVGHCVDDDELVAKGETLRSKLELEAILITRSERGMTLLVQDEAPLHLPTRAREVFDVTGAGDTVIGVFAAMLAAGESMANAATLANAAAGVVV</sequence>
<dbReference type="GO" id="GO:0033786">
    <property type="term" value="F:heptose-1-phosphate adenylyltransferase activity"/>
    <property type="evidence" value="ECO:0007669"/>
    <property type="project" value="TreeGrafter"/>
</dbReference>
<dbReference type="EC" id="2.7.-.-" evidence="4"/>
<accession>A0A3B1BAC0</accession>